<dbReference type="AlphaFoldDB" id="A0A132NZ96"/>
<dbReference type="PROSITE" id="PS51203">
    <property type="entry name" value="CS"/>
    <property type="match status" value="1"/>
</dbReference>
<dbReference type="InterPro" id="IPR008978">
    <property type="entry name" value="HSP20-like_chaperone"/>
</dbReference>
<dbReference type="SUPFAM" id="SSF48452">
    <property type="entry name" value="TPR-like"/>
    <property type="match status" value="1"/>
</dbReference>
<sequence length="387" mass="43294">MALSFQFTLSQTPETLTVNVKVPIGVSPQLLEVTVTDLCVTVSAAEHYVSNIDLYDTVQLEHVRCKLSNGCLLIHLLKRSPGTWATLEFDGSREDALKRREESYERYDAYVQEQTRREAEALAAEKRRQVDADIEARQRQVNEEKKIREQQVLALQRQVEECQGEAFQDKALRPSSDSNDLKIPAIRTDNTVVIEASFTKRKIAVPARDGRDIYADGQLGPVAGAAQHTPSDETNVKDGEHKRRFTPYELLDQAKKLATRGVGADFPAAMELAGQVKEQLPLNLDAIVLYASLSLREGRYEQAIEATDAGITVLDGKHPLQKNKEFHVYSKELQSTMHALRGAALAQAKRLREALTHMETALKLTPDNEGLARDTHMLQQIVTQVLT</sequence>
<dbReference type="Proteomes" id="UP000070089">
    <property type="component" value="Unassembled WGS sequence"/>
</dbReference>
<feature type="domain" description="CS" evidence="2">
    <location>
        <begin position="2"/>
        <end position="88"/>
    </location>
</feature>
<dbReference type="CDD" id="cd06463">
    <property type="entry name" value="p23_like"/>
    <property type="match status" value="1"/>
</dbReference>
<dbReference type="PANTHER" id="PTHR46492">
    <property type="entry name" value="DYNEIN ASSEMBLY FACTOR 4, AXONEMAL"/>
    <property type="match status" value="1"/>
</dbReference>
<accession>A0A132NZ96</accession>
<dbReference type="PROSITE" id="PS50005">
    <property type="entry name" value="TPR"/>
    <property type="match status" value="1"/>
</dbReference>
<protein>
    <recommendedName>
        <fullName evidence="2">CS domain-containing protein</fullName>
    </recommendedName>
</protein>
<dbReference type="GO" id="GO:0036159">
    <property type="term" value="P:inner dynein arm assembly"/>
    <property type="evidence" value="ECO:0007669"/>
    <property type="project" value="TreeGrafter"/>
</dbReference>
<dbReference type="GO" id="GO:0003341">
    <property type="term" value="P:cilium movement"/>
    <property type="evidence" value="ECO:0007669"/>
    <property type="project" value="TreeGrafter"/>
</dbReference>
<dbReference type="PANTHER" id="PTHR46492:SF1">
    <property type="entry name" value="DYNEIN AXONEMAL ASSEMBLY FACTOR 4"/>
    <property type="match status" value="1"/>
</dbReference>
<reference evidence="3 4" key="1">
    <citation type="journal article" date="2015" name="Mol. Biochem. Parasitol.">
        <title>Identification of polymorphic genes for use in assemblage B genotyping assays through comparative genomics of multiple assemblage B Giardia duodenalis isolates.</title>
        <authorList>
            <person name="Wielinga C."/>
            <person name="Thompson R.C."/>
            <person name="Monis P."/>
            <person name="Ryan U."/>
        </authorList>
    </citation>
    <scope>NUCLEOTIDE SEQUENCE [LARGE SCALE GENOMIC DNA]</scope>
    <source>
        <strain evidence="3 4">BAH15c1</strain>
    </source>
</reference>
<dbReference type="InterPro" id="IPR052004">
    <property type="entry name" value="Dynein_assembly_factor_4"/>
</dbReference>
<dbReference type="InterPro" id="IPR011990">
    <property type="entry name" value="TPR-like_helical_dom_sf"/>
</dbReference>
<dbReference type="InterPro" id="IPR019734">
    <property type="entry name" value="TPR_rpt"/>
</dbReference>
<proteinExistence type="predicted"/>
<organism evidence="3 4">
    <name type="scientific">Giardia duodenalis assemblage B</name>
    <dbReference type="NCBI Taxonomy" id="1394984"/>
    <lineage>
        <taxon>Eukaryota</taxon>
        <taxon>Metamonada</taxon>
        <taxon>Diplomonadida</taxon>
        <taxon>Hexamitidae</taxon>
        <taxon>Giardiinae</taxon>
        <taxon>Giardia</taxon>
    </lineage>
</organism>
<evidence type="ECO:0000256" key="1">
    <source>
        <dbReference type="PROSITE-ProRule" id="PRU00339"/>
    </source>
</evidence>
<name>A0A132NZ96_GIAIN</name>
<dbReference type="Gene3D" id="1.25.40.10">
    <property type="entry name" value="Tetratricopeptide repeat domain"/>
    <property type="match status" value="1"/>
</dbReference>
<dbReference type="EMBL" id="JXTI01000009">
    <property type="protein sequence ID" value="KWX15385.1"/>
    <property type="molecule type" value="Genomic_DNA"/>
</dbReference>
<dbReference type="VEuPathDB" id="GiardiaDB:QR46_0585"/>
<evidence type="ECO:0000259" key="2">
    <source>
        <dbReference type="PROSITE" id="PS51203"/>
    </source>
</evidence>
<dbReference type="InterPro" id="IPR007052">
    <property type="entry name" value="CS_dom"/>
</dbReference>
<dbReference type="OrthoDB" id="348005at2759"/>
<dbReference type="GO" id="GO:0036158">
    <property type="term" value="P:outer dynein arm assembly"/>
    <property type="evidence" value="ECO:0007669"/>
    <property type="project" value="TreeGrafter"/>
</dbReference>
<dbReference type="Gene3D" id="2.60.40.790">
    <property type="match status" value="1"/>
</dbReference>
<evidence type="ECO:0000313" key="4">
    <source>
        <dbReference type="Proteomes" id="UP000070089"/>
    </source>
</evidence>
<dbReference type="SUPFAM" id="SSF49764">
    <property type="entry name" value="HSP20-like chaperones"/>
    <property type="match status" value="1"/>
</dbReference>
<comment type="caution">
    <text evidence="3">The sequence shown here is derived from an EMBL/GenBank/DDBJ whole genome shotgun (WGS) entry which is preliminary data.</text>
</comment>
<gene>
    <name evidence="3" type="ORF">QR46_0585</name>
</gene>
<feature type="repeat" description="TPR" evidence="1">
    <location>
        <begin position="335"/>
        <end position="368"/>
    </location>
</feature>
<evidence type="ECO:0000313" key="3">
    <source>
        <dbReference type="EMBL" id="KWX15385.1"/>
    </source>
</evidence>
<keyword evidence="1" id="KW-0802">TPR repeat</keyword>